<organism evidence="4 5">
    <name type="scientific">Pocillopora meandrina</name>
    <dbReference type="NCBI Taxonomy" id="46732"/>
    <lineage>
        <taxon>Eukaryota</taxon>
        <taxon>Metazoa</taxon>
        <taxon>Cnidaria</taxon>
        <taxon>Anthozoa</taxon>
        <taxon>Hexacorallia</taxon>
        <taxon>Scleractinia</taxon>
        <taxon>Astrocoeniina</taxon>
        <taxon>Pocilloporidae</taxon>
        <taxon>Pocillopora</taxon>
    </lineage>
</organism>
<protein>
    <recommendedName>
        <fullName evidence="3">DDE Tnp4 domain-containing protein</fullName>
    </recommendedName>
</protein>
<sequence>GTYLKRLLIHPEVSISTSGSHILLKTVPVNEQIEYFNCKQDYSIVVQAVANASFKFLDVSTGFPGSIHYAHVLQLSKLHRDYNYLFFSFGDILWNIS</sequence>
<evidence type="ECO:0000256" key="2">
    <source>
        <dbReference type="ARBA" id="ARBA00022723"/>
    </source>
</evidence>
<dbReference type="InterPro" id="IPR027806">
    <property type="entry name" value="HARBI1_dom"/>
</dbReference>
<reference evidence="4 5" key="1">
    <citation type="submission" date="2022-05" db="EMBL/GenBank/DDBJ databases">
        <authorList>
            <consortium name="Genoscope - CEA"/>
            <person name="William W."/>
        </authorList>
    </citation>
    <scope>NUCLEOTIDE SEQUENCE [LARGE SCALE GENOMIC DNA]</scope>
</reference>
<comment type="cofactor">
    <cofactor evidence="1">
        <name>a divalent metal cation</name>
        <dbReference type="ChEBI" id="CHEBI:60240"/>
    </cofactor>
</comment>
<dbReference type="EMBL" id="CALNXJ010000014">
    <property type="protein sequence ID" value="CAH3114580.1"/>
    <property type="molecule type" value="Genomic_DNA"/>
</dbReference>
<dbReference type="Pfam" id="PF13359">
    <property type="entry name" value="DDE_Tnp_4"/>
    <property type="match status" value="1"/>
</dbReference>
<evidence type="ECO:0000259" key="3">
    <source>
        <dbReference type="Pfam" id="PF13359"/>
    </source>
</evidence>
<dbReference type="AlphaFoldDB" id="A0AAU9WER7"/>
<feature type="domain" description="DDE Tnp4" evidence="3">
    <location>
        <begin position="20"/>
        <end position="83"/>
    </location>
</feature>
<proteinExistence type="predicted"/>
<gene>
    <name evidence="4" type="ORF">PMEA_00005530</name>
</gene>
<dbReference type="Proteomes" id="UP001159428">
    <property type="component" value="Unassembled WGS sequence"/>
</dbReference>
<accession>A0AAU9WER7</accession>
<evidence type="ECO:0000313" key="5">
    <source>
        <dbReference type="Proteomes" id="UP001159428"/>
    </source>
</evidence>
<evidence type="ECO:0000313" key="4">
    <source>
        <dbReference type="EMBL" id="CAH3114580.1"/>
    </source>
</evidence>
<comment type="caution">
    <text evidence="4">The sequence shown here is derived from an EMBL/GenBank/DDBJ whole genome shotgun (WGS) entry which is preliminary data.</text>
</comment>
<evidence type="ECO:0000256" key="1">
    <source>
        <dbReference type="ARBA" id="ARBA00001968"/>
    </source>
</evidence>
<name>A0AAU9WER7_9CNID</name>
<keyword evidence="2" id="KW-0479">Metal-binding</keyword>
<keyword evidence="5" id="KW-1185">Reference proteome</keyword>
<feature type="non-terminal residue" evidence="4">
    <location>
        <position position="1"/>
    </location>
</feature>
<dbReference type="GO" id="GO:0046872">
    <property type="term" value="F:metal ion binding"/>
    <property type="evidence" value="ECO:0007669"/>
    <property type="project" value="UniProtKB-KW"/>
</dbReference>